<reference evidence="11" key="1">
    <citation type="submission" date="2011-04" db="EMBL/GenBank/DDBJ databases">
        <title>Evolution of plant cell wall degrading machinery underlies the functional diversity of forest fungi.</title>
        <authorList>
            <consortium name="US DOE Joint Genome Institute (JGI-PGF)"/>
            <person name="Eastwood D.C."/>
            <person name="Floudas D."/>
            <person name="Binder M."/>
            <person name="Majcherczyk A."/>
            <person name="Schneider P."/>
            <person name="Aerts A."/>
            <person name="Asiegbu F.O."/>
            <person name="Baker S.E."/>
            <person name="Barry K."/>
            <person name="Bendiksby M."/>
            <person name="Blumentritt M."/>
            <person name="Coutinho P.M."/>
            <person name="Cullen D."/>
            <person name="Cullen D."/>
            <person name="Gathman A."/>
            <person name="Goodell B."/>
            <person name="Henrissat B."/>
            <person name="Ihrmark K."/>
            <person name="Kauserud H."/>
            <person name="Kohler A."/>
            <person name="LaButti K."/>
            <person name="Lapidus A."/>
            <person name="Lavin J.L."/>
            <person name="Lee Y.-H."/>
            <person name="Lindquist E."/>
            <person name="Lilly W."/>
            <person name="Lucas S."/>
            <person name="Morin E."/>
            <person name="Murat C."/>
            <person name="Oguiza J.A."/>
            <person name="Park J."/>
            <person name="Pisabarro A.G."/>
            <person name="Riley R."/>
            <person name="Rosling A."/>
            <person name="Salamov A."/>
            <person name="Schmidt O."/>
            <person name="Schmutz J."/>
            <person name="Skrede I."/>
            <person name="Stenlid J."/>
            <person name="Wiebenga A."/>
            <person name="Xie X."/>
            <person name="Kues U."/>
            <person name="Hibbett D.S."/>
            <person name="Hoffmeister D."/>
            <person name="Hogberg N."/>
            <person name="Martin F."/>
            <person name="Grigoriev I.V."/>
            <person name="Watkinson S.C."/>
        </authorList>
    </citation>
    <scope>NUCLEOTIDE SEQUENCE</scope>
    <source>
        <strain evidence="11">S7.9</strain>
    </source>
</reference>
<evidence type="ECO:0000256" key="9">
    <source>
        <dbReference type="SAM" id="MobiDB-lite"/>
    </source>
</evidence>
<evidence type="ECO:0000256" key="10">
    <source>
        <dbReference type="SAM" id="SignalP"/>
    </source>
</evidence>
<keyword evidence="10" id="KW-0732">Signal</keyword>
<dbReference type="HOGENOM" id="CLU_038730_0_0_1"/>
<feature type="region of interest" description="Disordered" evidence="9">
    <location>
        <begin position="47"/>
        <end position="97"/>
    </location>
</feature>
<evidence type="ECO:0000256" key="7">
    <source>
        <dbReference type="ARBA" id="ARBA00023242"/>
    </source>
</evidence>
<feature type="compositionally biased region" description="Low complexity" evidence="9">
    <location>
        <begin position="189"/>
        <end position="216"/>
    </location>
</feature>
<accession>F8NWN6</accession>
<proteinExistence type="inferred from homology"/>
<dbReference type="GO" id="GO:0016592">
    <property type="term" value="C:mediator complex"/>
    <property type="evidence" value="ECO:0007669"/>
    <property type="project" value="InterPro"/>
</dbReference>
<sequence>MALLSSLLLLTSQCSTAPPPPPILASTQDLLARFNLLPAYDKYVRPYSAPLSTPGPSSGDTPMAVDKGKGKDRDATPGDLDDEDGRGEKKKKNSYKYLIKGVPGKHSMKKDDYLTTMMQVPPKQRIPITPFDNRTQREAFNMSLEGLKGWNIATLVLESAQAREDRKKRKELKKLAKAQALTGGSQGLPSTPQAQPSQAQFSAQQHTQPSSQAPSSQPHPPIHAQPSQTQGPTQNRARPPPVQIPPAATGPQSARSSTPTSAVAKSARPGGMGSMAAVGGARSATPLLASSGGGGRGKKREHEEGGGVVGQGPGSVGTGVGTGVAVGIPGNGSVPPVIGAKPGSGGVRPRPVKKQRMDLQGQARDMPIQQQPTPQGV</sequence>
<dbReference type="PANTHER" id="PTHR28270:SF1">
    <property type="entry name" value="MEDIATOR OF RNA POLYMERASE II TRANSCRIPTION SUBUNIT 19"/>
    <property type="match status" value="1"/>
</dbReference>
<dbReference type="GeneID" id="18816530"/>
<dbReference type="EMBL" id="GL945434">
    <property type="protein sequence ID" value="EGO24389.1"/>
    <property type="molecule type" value="Genomic_DNA"/>
</dbReference>
<dbReference type="KEGG" id="sla:SERLADRAFT_449153"/>
<dbReference type="Proteomes" id="UP000008064">
    <property type="component" value="Unassembled WGS sequence"/>
</dbReference>
<dbReference type="AlphaFoldDB" id="F8NWN6"/>
<feature type="compositionally biased region" description="Polar residues" evidence="9">
    <location>
        <begin position="50"/>
        <end position="60"/>
    </location>
</feature>
<dbReference type="PANTHER" id="PTHR28270">
    <property type="entry name" value="MEDIATOR OF RNA POLYMERASE II TRANSCRIPTION SUBUNIT 19"/>
    <property type="match status" value="1"/>
</dbReference>
<dbReference type="OrthoDB" id="2160599at2759"/>
<comment type="similarity">
    <text evidence="2">Belongs to the Mediator complex subunit 19 family.</text>
</comment>
<keyword evidence="6" id="KW-0804">Transcription</keyword>
<evidence type="ECO:0000256" key="6">
    <source>
        <dbReference type="ARBA" id="ARBA00023163"/>
    </source>
</evidence>
<evidence type="ECO:0000256" key="5">
    <source>
        <dbReference type="ARBA" id="ARBA00023159"/>
    </source>
</evidence>
<evidence type="ECO:0000256" key="4">
    <source>
        <dbReference type="ARBA" id="ARBA00023015"/>
    </source>
</evidence>
<evidence type="ECO:0000256" key="3">
    <source>
        <dbReference type="ARBA" id="ARBA00019615"/>
    </source>
</evidence>
<feature type="compositionally biased region" description="Polar residues" evidence="9">
    <location>
        <begin position="368"/>
        <end position="377"/>
    </location>
</feature>
<feature type="region of interest" description="Disordered" evidence="9">
    <location>
        <begin position="179"/>
        <end position="377"/>
    </location>
</feature>
<keyword evidence="7" id="KW-0539">Nucleus</keyword>
<keyword evidence="4" id="KW-0805">Transcription regulation</keyword>
<evidence type="ECO:0000256" key="8">
    <source>
        <dbReference type="ARBA" id="ARBA00032018"/>
    </source>
</evidence>
<keyword evidence="5" id="KW-0010">Activator</keyword>
<comment type="subcellular location">
    <subcellularLocation>
        <location evidence="1">Nucleus</location>
    </subcellularLocation>
</comment>
<dbReference type="GO" id="GO:0070847">
    <property type="term" value="C:core mediator complex"/>
    <property type="evidence" value="ECO:0007669"/>
    <property type="project" value="TreeGrafter"/>
</dbReference>
<dbReference type="GO" id="GO:0006357">
    <property type="term" value="P:regulation of transcription by RNA polymerase II"/>
    <property type="evidence" value="ECO:0007669"/>
    <property type="project" value="InterPro"/>
</dbReference>
<dbReference type="InterPro" id="IPR013942">
    <property type="entry name" value="Mediator_Med19_fun"/>
</dbReference>
<protein>
    <recommendedName>
        <fullName evidence="3">Mediator of RNA polymerase II transcription subunit 19</fullName>
    </recommendedName>
    <alternativeName>
        <fullName evidence="8">Mediator complex subunit 19</fullName>
    </alternativeName>
</protein>
<feature type="compositionally biased region" description="Basic and acidic residues" evidence="9">
    <location>
        <begin position="66"/>
        <end position="76"/>
    </location>
</feature>
<feature type="chain" id="PRO_5003381852" description="Mediator of RNA polymerase II transcription subunit 19" evidence="10">
    <location>
        <begin position="17"/>
        <end position="377"/>
    </location>
</feature>
<dbReference type="RefSeq" id="XP_007318408.1">
    <property type="nucleotide sequence ID" value="XM_007318346.1"/>
</dbReference>
<name>F8NWN6_SERL9</name>
<feature type="compositionally biased region" description="Polar residues" evidence="9">
    <location>
        <begin position="250"/>
        <end position="263"/>
    </location>
</feature>
<feature type="compositionally biased region" description="Gly residues" evidence="9">
    <location>
        <begin position="306"/>
        <end position="324"/>
    </location>
</feature>
<gene>
    <name evidence="11" type="ORF">SERLADRAFT_449153</name>
</gene>
<feature type="compositionally biased region" description="Low complexity" evidence="9">
    <location>
        <begin position="274"/>
        <end position="284"/>
    </location>
</feature>
<dbReference type="GO" id="GO:0003712">
    <property type="term" value="F:transcription coregulator activity"/>
    <property type="evidence" value="ECO:0007669"/>
    <property type="project" value="InterPro"/>
</dbReference>
<evidence type="ECO:0000256" key="1">
    <source>
        <dbReference type="ARBA" id="ARBA00004123"/>
    </source>
</evidence>
<organism>
    <name type="scientific">Serpula lacrymans var. lacrymans (strain S7.9)</name>
    <name type="common">Dry rot fungus</name>
    <dbReference type="NCBI Taxonomy" id="578457"/>
    <lineage>
        <taxon>Eukaryota</taxon>
        <taxon>Fungi</taxon>
        <taxon>Dikarya</taxon>
        <taxon>Basidiomycota</taxon>
        <taxon>Agaricomycotina</taxon>
        <taxon>Agaricomycetes</taxon>
        <taxon>Agaricomycetidae</taxon>
        <taxon>Boletales</taxon>
        <taxon>Coniophorineae</taxon>
        <taxon>Serpulaceae</taxon>
        <taxon>Serpula</taxon>
    </lineage>
</organism>
<feature type="signal peptide" evidence="10">
    <location>
        <begin position="1"/>
        <end position="16"/>
    </location>
</feature>
<evidence type="ECO:0000256" key="2">
    <source>
        <dbReference type="ARBA" id="ARBA00009259"/>
    </source>
</evidence>
<evidence type="ECO:0000313" key="11">
    <source>
        <dbReference type="EMBL" id="EGO24389.1"/>
    </source>
</evidence>